<dbReference type="Pfam" id="PF12833">
    <property type="entry name" value="HTH_18"/>
    <property type="match status" value="1"/>
</dbReference>
<gene>
    <name evidence="5" type="ORF">SAMN02745123_00989</name>
</gene>
<keyword evidence="2" id="KW-0238">DNA-binding</keyword>
<dbReference type="InterPro" id="IPR018062">
    <property type="entry name" value="HTH_AraC-typ_CS"/>
</dbReference>
<evidence type="ECO:0000313" key="5">
    <source>
        <dbReference type="EMBL" id="SHK18416.1"/>
    </source>
</evidence>
<sequence>MIDIKDTIKTGINYIEANLSNKISLDEIAAHCKISKYHLHRMFKSLTGESLMDYVQSRKLSASINDLIHTNMRIIDIAFNYGFDYEQSYIRAFRKRFGYTPQKVKSEQMTLRLTEKINLNDIYTVNNSAIYKPFFVFRQKLCLVGTRHKIMSKSGDRTANLLGQEFFYGHRQKVANQINPQVYYGYTDWSANNEGYIYYMPSVQVKDLTNVPKDMVGVEIPAHKYVVFRFVGFFRPDDINGRQIGRLLVYMYSKWILNSGFKLADTFRFELIDTSLSRDDYCELDIYQPISPYTERLSSGAFAVKR</sequence>
<accession>A0A1M6QDZ3</accession>
<dbReference type="SUPFAM" id="SSF55136">
    <property type="entry name" value="Probable bacterial effector-binding domain"/>
    <property type="match status" value="1"/>
</dbReference>
<dbReference type="Proteomes" id="UP000183997">
    <property type="component" value="Unassembled WGS sequence"/>
</dbReference>
<evidence type="ECO:0000256" key="3">
    <source>
        <dbReference type="ARBA" id="ARBA00023163"/>
    </source>
</evidence>
<dbReference type="RefSeq" id="WP_072911377.1">
    <property type="nucleotide sequence ID" value="NZ_FRAR01000008.1"/>
</dbReference>
<dbReference type="PROSITE" id="PS00041">
    <property type="entry name" value="HTH_ARAC_FAMILY_1"/>
    <property type="match status" value="1"/>
</dbReference>
<name>A0A1M6QDZ3_9FIRM</name>
<dbReference type="InterPro" id="IPR011256">
    <property type="entry name" value="Reg_factor_effector_dom_sf"/>
</dbReference>
<organism evidence="5 6">
    <name type="scientific">Desulforamulus aeronauticus DSM 10349</name>
    <dbReference type="NCBI Taxonomy" id="1121421"/>
    <lineage>
        <taxon>Bacteria</taxon>
        <taxon>Bacillati</taxon>
        <taxon>Bacillota</taxon>
        <taxon>Clostridia</taxon>
        <taxon>Eubacteriales</taxon>
        <taxon>Peptococcaceae</taxon>
        <taxon>Desulforamulus</taxon>
    </lineage>
</organism>
<dbReference type="InterPro" id="IPR010499">
    <property type="entry name" value="AraC_E-bd"/>
</dbReference>
<dbReference type="SUPFAM" id="SSF46689">
    <property type="entry name" value="Homeodomain-like"/>
    <property type="match status" value="2"/>
</dbReference>
<dbReference type="InterPro" id="IPR009057">
    <property type="entry name" value="Homeodomain-like_sf"/>
</dbReference>
<reference evidence="6" key="1">
    <citation type="submission" date="2016-11" db="EMBL/GenBank/DDBJ databases">
        <authorList>
            <person name="Varghese N."/>
            <person name="Submissions S."/>
        </authorList>
    </citation>
    <scope>NUCLEOTIDE SEQUENCE [LARGE SCALE GENOMIC DNA]</scope>
    <source>
        <strain evidence="6">DSM 10349</strain>
    </source>
</reference>
<dbReference type="PROSITE" id="PS01124">
    <property type="entry name" value="HTH_ARAC_FAMILY_2"/>
    <property type="match status" value="1"/>
</dbReference>
<evidence type="ECO:0000256" key="2">
    <source>
        <dbReference type="ARBA" id="ARBA00023125"/>
    </source>
</evidence>
<dbReference type="InterPro" id="IPR029441">
    <property type="entry name" value="Cass2"/>
</dbReference>
<keyword evidence="3" id="KW-0804">Transcription</keyword>
<dbReference type="Pfam" id="PF14526">
    <property type="entry name" value="Cass2"/>
    <property type="match status" value="1"/>
</dbReference>
<proteinExistence type="predicted"/>
<dbReference type="SMART" id="SM00871">
    <property type="entry name" value="AraC_E_bind"/>
    <property type="match status" value="1"/>
</dbReference>
<dbReference type="InterPro" id="IPR018060">
    <property type="entry name" value="HTH_AraC"/>
</dbReference>
<protein>
    <submittedName>
        <fullName evidence="5">AraC family transcriptional regulator</fullName>
    </submittedName>
</protein>
<dbReference type="EMBL" id="FRAR01000008">
    <property type="protein sequence ID" value="SHK18416.1"/>
    <property type="molecule type" value="Genomic_DNA"/>
</dbReference>
<keyword evidence="1" id="KW-0805">Transcription regulation</keyword>
<evidence type="ECO:0000259" key="4">
    <source>
        <dbReference type="PROSITE" id="PS01124"/>
    </source>
</evidence>
<dbReference type="SMART" id="SM00342">
    <property type="entry name" value="HTH_ARAC"/>
    <property type="match status" value="1"/>
</dbReference>
<dbReference type="PANTHER" id="PTHR47504:SF5">
    <property type="entry name" value="RIGHT ORIGIN-BINDING PROTEIN"/>
    <property type="match status" value="1"/>
</dbReference>
<dbReference type="GO" id="GO:0043565">
    <property type="term" value="F:sequence-specific DNA binding"/>
    <property type="evidence" value="ECO:0007669"/>
    <property type="project" value="InterPro"/>
</dbReference>
<evidence type="ECO:0000256" key="1">
    <source>
        <dbReference type="ARBA" id="ARBA00023015"/>
    </source>
</evidence>
<dbReference type="Gene3D" id="1.10.10.60">
    <property type="entry name" value="Homeodomain-like"/>
    <property type="match status" value="2"/>
</dbReference>
<feature type="domain" description="HTH araC/xylS-type" evidence="4">
    <location>
        <begin position="9"/>
        <end position="107"/>
    </location>
</feature>
<evidence type="ECO:0000313" key="6">
    <source>
        <dbReference type="Proteomes" id="UP000183997"/>
    </source>
</evidence>
<dbReference type="GO" id="GO:0003700">
    <property type="term" value="F:DNA-binding transcription factor activity"/>
    <property type="evidence" value="ECO:0007669"/>
    <property type="project" value="InterPro"/>
</dbReference>
<dbReference type="PANTHER" id="PTHR47504">
    <property type="entry name" value="RIGHT ORIGIN-BINDING PROTEIN"/>
    <property type="match status" value="1"/>
</dbReference>
<keyword evidence="6" id="KW-1185">Reference proteome</keyword>
<dbReference type="OrthoDB" id="9801721at2"/>
<dbReference type="STRING" id="1121421.SAMN02745123_00989"/>
<dbReference type="AlphaFoldDB" id="A0A1M6QDZ3"/>
<dbReference type="InterPro" id="IPR050959">
    <property type="entry name" value="MarA-like"/>
</dbReference>
<dbReference type="Gene3D" id="3.20.80.10">
    <property type="entry name" value="Regulatory factor, effector binding domain"/>
    <property type="match status" value="1"/>
</dbReference>